<evidence type="ECO:0000313" key="3">
    <source>
        <dbReference type="EMBL" id="KAL0476016.1"/>
    </source>
</evidence>
<dbReference type="Proteomes" id="UP001451303">
    <property type="component" value="Unassembled WGS sequence"/>
</dbReference>
<feature type="region of interest" description="Disordered" evidence="2">
    <location>
        <begin position="128"/>
        <end position="154"/>
    </location>
</feature>
<feature type="compositionally biased region" description="Low complexity" evidence="2">
    <location>
        <begin position="14"/>
        <end position="31"/>
    </location>
</feature>
<feature type="compositionally biased region" description="Acidic residues" evidence="2">
    <location>
        <begin position="43"/>
        <end position="53"/>
    </location>
</feature>
<feature type="compositionally biased region" description="Basic residues" evidence="2">
    <location>
        <begin position="131"/>
        <end position="142"/>
    </location>
</feature>
<name>A0ABR3DVV7_NEUIN</name>
<sequence length="372" mass="40746">MPSTSNKEDTDFLATVGVPTAAAAPPGGSSSNSRGVKRKRQEEEEEDEAESLEDFLGKVCDRVWLEAWREVQEEEEQRRQQEELDREIEEQERYVEQLESEYEERFLEDEYAEWQRWRERVRKAAEDEKAGKKRREVKKRRMGVPAGESSVVPRNDGKVNLEEANQTRAYEGNAALVRWHSGGEGISCLGSSSVEADKTAALGGGGGDGGGGGGRRGSRVALVTTGVTGELGIICRYAARSSNHSFQPMARREGWSSAAGVLFVRVWKKVAIETGVLPGPSDNPGRAGRVLLHLMDPVVGLLLTGAMGMAVWSVSPDGDAGDGTGAETFLWFWVMVVGCGRWRSKNGREKNKNSDSIVLSKLPPVAVQAFSF</sequence>
<evidence type="ECO:0000256" key="1">
    <source>
        <dbReference type="SAM" id="Coils"/>
    </source>
</evidence>
<proteinExistence type="predicted"/>
<reference evidence="3 4" key="1">
    <citation type="submission" date="2023-09" db="EMBL/GenBank/DDBJ databases">
        <title>Multi-omics analysis of a traditional fermented food reveals byproduct-associated fungal strains for waste-to-food upcycling.</title>
        <authorList>
            <consortium name="Lawrence Berkeley National Laboratory"/>
            <person name="Rekdal V.M."/>
            <person name="Villalobos-Escobedo J.M."/>
            <person name="Rodriguez-Valeron N."/>
            <person name="Garcia M.O."/>
            <person name="Vasquez D.P."/>
            <person name="Damayanti I."/>
            <person name="Sorensen P.M."/>
            <person name="Baidoo E.E."/>
            <person name="De Carvalho A.C."/>
            <person name="Riley R."/>
            <person name="Lipzen A."/>
            <person name="He G."/>
            <person name="Yan M."/>
            <person name="Haridas S."/>
            <person name="Daum C."/>
            <person name="Yoshinaga Y."/>
            <person name="Ng V."/>
            <person name="Grigoriev I.V."/>
            <person name="Munk R."/>
            <person name="Nuraida L."/>
            <person name="Wijaya C.H."/>
            <person name="Morales P.-C."/>
            <person name="Keasling J.D."/>
        </authorList>
    </citation>
    <scope>NUCLEOTIDE SEQUENCE [LARGE SCALE GENOMIC DNA]</scope>
    <source>
        <strain evidence="3 4">FGSC 2613</strain>
    </source>
</reference>
<feature type="region of interest" description="Disordered" evidence="2">
    <location>
        <begin position="1"/>
        <end position="53"/>
    </location>
</feature>
<gene>
    <name evidence="3" type="ORF">QR685DRAFT_568682</name>
</gene>
<dbReference type="EMBL" id="JAVLET010000001">
    <property type="protein sequence ID" value="KAL0476016.1"/>
    <property type="molecule type" value="Genomic_DNA"/>
</dbReference>
<feature type="compositionally biased region" description="Basic and acidic residues" evidence="2">
    <location>
        <begin position="1"/>
        <end position="10"/>
    </location>
</feature>
<evidence type="ECO:0000313" key="4">
    <source>
        <dbReference type="Proteomes" id="UP001451303"/>
    </source>
</evidence>
<accession>A0ABR3DVV7</accession>
<keyword evidence="4" id="KW-1185">Reference proteome</keyword>
<organism evidence="3 4">
    <name type="scientific">Neurospora intermedia</name>
    <dbReference type="NCBI Taxonomy" id="5142"/>
    <lineage>
        <taxon>Eukaryota</taxon>
        <taxon>Fungi</taxon>
        <taxon>Dikarya</taxon>
        <taxon>Ascomycota</taxon>
        <taxon>Pezizomycotina</taxon>
        <taxon>Sordariomycetes</taxon>
        <taxon>Sordariomycetidae</taxon>
        <taxon>Sordariales</taxon>
        <taxon>Sordariaceae</taxon>
        <taxon>Neurospora</taxon>
    </lineage>
</organism>
<evidence type="ECO:0000256" key="2">
    <source>
        <dbReference type="SAM" id="MobiDB-lite"/>
    </source>
</evidence>
<keyword evidence="1" id="KW-0175">Coiled coil</keyword>
<comment type="caution">
    <text evidence="3">The sequence shown here is derived from an EMBL/GenBank/DDBJ whole genome shotgun (WGS) entry which is preliminary data.</text>
</comment>
<protein>
    <submittedName>
        <fullName evidence="3">Uncharacterized protein</fullName>
    </submittedName>
</protein>
<feature type="coiled-coil region" evidence="1">
    <location>
        <begin position="65"/>
        <end position="108"/>
    </location>
</feature>